<evidence type="ECO:0000313" key="8">
    <source>
        <dbReference type="Proteomes" id="UP000326458"/>
    </source>
</evidence>
<proteinExistence type="inferred from homology"/>
<keyword evidence="8" id="KW-1185">Reference proteome</keyword>
<evidence type="ECO:0000256" key="4">
    <source>
        <dbReference type="ARBA" id="ARBA00023242"/>
    </source>
</evidence>
<reference evidence="7 8" key="1">
    <citation type="submission" date="2019-06" db="EMBL/GenBank/DDBJ databases">
        <title>Discovery of a novel chromosome fission-fusion reversal in muntjac.</title>
        <authorList>
            <person name="Mudd A.B."/>
            <person name="Bredeson J.V."/>
            <person name="Baum R."/>
            <person name="Hockemeyer D."/>
            <person name="Rokhsar D.S."/>
        </authorList>
    </citation>
    <scope>NUCLEOTIDE SEQUENCE [LARGE SCALE GENOMIC DNA]</scope>
    <source>
        <strain evidence="7">UTSW_UCB_Mm</strain>
        <tissue evidence="7">Fibroblast cell line</tissue>
    </source>
</reference>
<dbReference type="AlphaFoldDB" id="A0A5N3UM21"/>
<keyword evidence="3" id="KW-0234">DNA repair</keyword>
<name>A0A5N3UM21_MUNMU</name>
<evidence type="ECO:0000256" key="2">
    <source>
        <dbReference type="ARBA" id="ARBA00022763"/>
    </source>
</evidence>
<evidence type="ECO:0000256" key="5">
    <source>
        <dbReference type="ARBA" id="ARBA00025747"/>
    </source>
</evidence>
<dbReference type="Proteomes" id="UP000326458">
    <property type="component" value="Unassembled WGS sequence"/>
</dbReference>
<feature type="compositionally biased region" description="Polar residues" evidence="6">
    <location>
        <begin position="151"/>
        <end position="167"/>
    </location>
</feature>
<comment type="caution">
    <text evidence="7">The sequence shown here is derived from an EMBL/GenBank/DDBJ whole genome shotgun (WGS) entry which is preliminary data.</text>
</comment>
<gene>
    <name evidence="7" type="ORF">FD754_025022</name>
</gene>
<comment type="subcellular location">
    <subcellularLocation>
        <location evidence="1">Nucleus</location>
    </subcellularLocation>
</comment>
<protein>
    <submittedName>
        <fullName evidence="7">Uncharacterized protein</fullName>
    </submittedName>
</protein>
<evidence type="ECO:0000256" key="6">
    <source>
        <dbReference type="SAM" id="MobiDB-lite"/>
    </source>
</evidence>
<dbReference type="GO" id="GO:0045027">
    <property type="term" value="F:DNA end binding"/>
    <property type="evidence" value="ECO:0007669"/>
    <property type="project" value="TreeGrafter"/>
</dbReference>
<evidence type="ECO:0000313" key="7">
    <source>
        <dbReference type="EMBL" id="KAB0337719.1"/>
    </source>
</evidence>
<comment type="similarity">
    <text evidence="5">Belongs to the XRCC4-XLF family. XLF subfamily.</text>
</comment>
<evidence type="ECO:0000256" key="3">
    <source>
        <dbReference type="ARBA" id="ARBA00023204"/>
    </source>
</evidence>
<keyword evidence="4" id="KW-0539">Nucleus</keyword>
<dbReference type="GO" id="GO:0032807">
    <property type="term" value="C:DNA ligase IV complex"/>
    <property type="evidence" value="ECO:0007669"/>
    <property type="project" value="TreeGrafter"/>
</dbReference>
<keyword evidence="2" id="KW-0227">DNA damage</keyword>
<dbReference type="PANTHER" id="PTHR32235">
    <property type="entry name" value="NON-HOMOLOGOUS END-JOINING FACTOR 1"/>
    <property type="match status" value="1"/>
</dbReference>
<sequence length="220" mass="24368">MQPFARLQLAGNSLLAKACITRQVWHEQVYTSAISQRAKDFERVEDASCPGRAALSCDYVAEALTLWRQSELAGLPFYWNFHCILARPLVCQVSDLTMMLHMIDLEIQDCQEKAFIVGDGRPFITNLQSLDMAVSRQGIQVGQKHQEVGDPQTSSSAFSRGTDNQLLKQPEEPVSSAPSLPGPEKEPTVPSGPMQRPQLFESAEEEANGALQLTCHHLNC</sequence>
<accession>A0A5N3UM21</accession>
<evidence type="ECO:0000256" key="1">
    <source>
        <dbReference type="ARBA" id="ARBA00004123"/>
    </source>
</evidence>
<dbReference type="PANTHER" id="PTHR32235:SF1">
    <property type="entry name" value="NON-HOMOLOGOUS END-JOINING FACTOR 1"/>
    <property type="match status" value="1"/>
</dbReference>
<feature type="region of interest" description="Disordered" evidence="6">
    <location>
        <begin position="141"/>
        <end position="205"/>
    </location>
</feature>
<dbReference type="InterPro" id="IPR052287">
    <property type="entry name" value="NHEJ_factor"/>
</dbReference>
<dbReference type="EMBL" id="VCEA01007475">
    <property type="protein sequence ID" value="KAB0337719.1"/>
    <property type="molecule type" value="Genomic_DNA"/>
</dbReference>
<organism evidence="7 8">
    <name type="scientific">Muntiacus muntjak</name>
    <name type="common">Barking deer</name>
    <name type="synonym">Indian muntjac</name>
    <dbReference type="NCBI Taxonomy" id="9888"/>
    <lineage>
        <taxon>Eukaryota</taxon>
        <taxon>Metazoa</taxon>
        <taxon>Chordata</taxon>
        <taxon>Craniata</taxon>
        <taxon>Vertebrata</taxon>
        <taxon>Euteleostomi</taxon>
        <taxon>Mammalia</taxon>
        <taxon>Eutheria</taxon>
        <taxon>Laurasiatheria</taxon>
        <taxon>Artiodactyla</taxon>
        <taxon>Ruminantia</taxon>
        <taxon>Pecora</taxon>
        <taxon>Cervidae</taxon>
        <taxon>Muntiacinae</taxon>
        <taxon>Muntiacus</taxon>
    </lineage>
</organism>
<dbReference type="GO" id="GO:0006303">
    <property type="term" value="P:double-strand break repair via nonhomologous end joining"/>
    <property type="evidence" value="ECO:0007669"/>
    <property type="project" value="TreeGrafter"/>
</dbReference>